<evidence type="ECO:0000313" key="4">
    <source>
        <dbReference type="Proteomes" id="UP000284416"/>
    </source>
</evidence>
<accession>A0A417YYH4</accession>
<dbReference type="OrthoDB" id="9806653at2"/>
<keyword evidence="3" id="KW-0808">Transferase</keyword>
<dbReference type="GO" id="GO:0016757">
    <property type="term" value="F:glycosyltransferase activity"/>
    <property type="evidence" value="ECO:0007669"/>
    <property type="project" value="InterPro"/>
</dbReference>
<evidence type="ECO:0000259" key="1">
    <source>
        <dbReference type="Pfam" id="PF00534"/>
    </source>
</evidence>
<reference evidence="3 4" key="1">
    <citation type="journal article" date="2017" name="Int. J. Syst. Evol. Microbiol.">
        <title>Bacillus notoginsengisoli sp. nov., a novel bacterium isolated from the rhizosphere of Panax notoginseng.</title>
        <authorList>
            <person name="Zhang M.Y."/>
            <person name="Cheng J."/>
            <person name="Cai Y."/>
            <person name="Zhang T.Y."/>
            <person name="Wu Y.Y."/>
            <person name="Manikprabhu D."/>
            <person name="Li W.J."/>
            <person name="Zhang Y.X."/>
        </authorList>
    </citation>
    <scope>NUCLEOTIDE SEQUENCE [LARGE SCALE GENOMIC DNA]</scope>
    <source>
        <strain evidence="3 4">JCM 30743</strain>
    </source>
</reference>
<dbReference type="PANTHER" id="PTHR45947">
    <property type="entry name" value="SULFOQUINOVOSYL TRANSFERASE SQD2"/>
    <property type="match status" value="1"/>
</dbReference>
<comment type="caution">
    <text evidence="3">The sequence shown here is derived from an EMBL/GenBank/DDBJ whole genome shotgun (WGS) entry which is preliminary data.</text>
</comment>
<keyword evidence="4" id="KW-1185">Reference proteome</keyword>
<dbReference type="Gene3D" id="3.40.50.2000">
    <property type="entry name" value="Glycogen Phosphorylase B"/>
    <property type="match status" value="2"/>
</dbReference>
<gene>
    <name evidence="3" type="ORF">D1B31_04065</name>
</gene>
<organism evidence="3 4">
    <name type="scientific">Neobacillus notoginsengisoli</name>
    <dbReference type="NCBI Taxonomy" id="1578198"/>
    <lineage>
        <taxon>Bacteria</taxon>
        <taxon>Bacillati</taxon>
        <taxon>Bacillota</taxon>
        <taxon>Bacilli</taxon>
        <taxon>Bacillales</taxon>
        <taxon>Bacillaceae</taxon>
        <taxon>Neobacillus</taxon>
    </lineage>
</organism>
<dbReference type="Pfam" id="PF00534">
    <property type="entry name" value="Glycos_transf_1"/>
    <property type="match status" value="1"/>
</dbReference>
<protein>
    <submittedName>
        <fullName evidence="3">Glycosyltransferase family 1 protein</fullName>
    </submittedName>
</protein>
<feature type="domain" description="Glycosyl transferase family 1" evidence="1">
    <location>
        <begin position="187"/>
        <end position="346"/>
    </location>
</feature>
<name>A0A417YYH4_9BACI</name>
<proteinExistence type="predicted"/>
<dbReference type="PANTHER" id="PTHR45947:SF3">
    <property type="entry name" value="SULFOQUINOVOSYL TRANSFERASE SQD2"/>
    <property type="match status" value="1"/>
</dbReference>
<dbReference type="RefSeq" id="WP_118919460.1">
    <property type="nucleotide sequence ID" value="NZ_QWEG01000002.1"/>
</dbReference>
<dbReference type="EMBL" id="QWEG01000002">
    <property type="protein sequence ID" value="RHW42764.1"/>
    <property type="molecule type" value="Genomic_DNA"/>
</dbReference>
<dbReference type="Proteomes" id="UP000284416">
    <property type="component" value="Unassembled WGS sequence"/>
</dbReference>
<dbReference type="InterPro" id="IPR001296">
    <property type="entry name" value="Glyco_trans_1"/>
</dbReference>
<feature type="domain" description="Glycosyltransferase subfamily 4-like N-terminal" evidence="2">
    <location>
        <begin position="12"/>
        <end position="175"/>
    </location>
</feature>
<dbReference type="InterPro" id="IPR028098">
    <property type="entry name" value="Glyco_trans_4-like_N"/>
</dbReference>
<evidence type="ECO:0000259" key="2">
    <source>
        <dbReference type="Pfam" id="PF13439"/>
    </source>
</evidence>
<dbReference type="Pfam" id="PF13439">
    <property type="entry name" value="Glyco_transf_4"/>
    <property type="match status" value="1"/>
</dbReference>
<sequence length="386" mass="43817">MKILYVITGADIGGAQKHLLYLSDCFKKKGHEVHVVLGEDGPLQHELLKQNIDVTIIPIPRTIVLRQDFKALKKLFLFIKNGKYDIVHSHSSKAGIIARLAGFLNRIDKNIFTAHGFVFTDPTLSAKKRTMYLWLEKLFSYFSTDIITVSAFDYHQGKANGINGRKMSIIHNGIPEKAIISSPVLTQKQQRLRQRDKKVIGFVGRFASEKNLDMLLRVAARFTGQNVAFWLIGDGPLYGHYQNVITRRNLEEIVLLKGHQDNVLGWMDNMDAMIITSHKEGLPFVLLEACGRGLPVISTDVGGVKEVVDPDGKKEILVAINDDEAMYEKLHSLLVNDSYREELGRYFLKVVGRFTVEQMCRETNEIYLAHRKGLRHHVSTHQKQSN</sequence>
<dbReference type="SUPFAM" id="SSF53756">
    <property type="entry name" value="UDP-Glycosyltransferase/glycogen phosphorylase"/>
    <property type="match status" value="1"/>
</dbReference>
<dbReference type="InterPro" id="IPR050194">
    <property type="entry name" value="Glycosyltransferase_grp1"/>
</dbReference>
<dbReference type="AlphaFoldDB" id="A0A417YYH4"/>
<evidence type="ECO:0000313" key="3">
    <source>
        <dbReference type="EMBL" id="RHW42764.1"/>
    </source>
</evidence>
<dbReference type="CDD" id="cd03808">
    <property type="entry name" value="GT4_CapM-like"/>
    <property type="match status" value="1"/>
</dbReference>